<dbReference type="InterPro" id="IPR029058">
    <property type="entry name" value="AB_hydrolase_fold"/>
</dbReference>
<dbReference type="InterPro" id="IPR001563">
    <property type="entry name" value="Peptidase_S10"/>
</dbReference>
<protein>
    <submittedName>
        <fullName evidence="2">Serine carboxypeptidase-like 3</fullName>
    </submittedName>
</protein>
<dbReference type="PANTHER" id="PTHR11802">
    <property type="entry name" value="SERINE PROTEASE FAMILY S10 SERINE CARBOXYPEPTIDASE"/>
    <property type="match status" value="1"/>
</dbReference>
<dbReference type="Proteomes" id="UP001179952">
    <property type="component" value="Unassembled WGS sequence"/>
</dbReference>
<keyword evidence="2" id="KW-0645">Protease</keyword>
<comment type="caution">
    <text evidence="2">The sequence shown here is derived from an EMBL/GenBank/DDBJ whole genome shotgun (WGS) entry which is preliminary data.</text>
</comment>
<dbReference type="EMBL" id="JAUJYN010000038">
    <property type="protein sequence ID" value="KAK1257609.1"/>
    <property type="molecule type" value="Genomic_DNA"/>
</dbReference>
<reference evidence="2" key="1">
    <citation type="journal article" date="2023" name="Nat. Commun.">
        <title>Diploid and tetraploid genomes of Acorus and the evolution of monocots.</title>
        <authorList>
            <person name="Ma L."/>
            <person name="Liu K.W."/>
            <person name="Li Z."/>
            <person name="Hsiao Y.Y."/>
            <person name="Qi Y."/>
            <person name="Fu T."/>
            <person name="Tang G.D."/>
            <person name="Zhang D."/>
            <person name="Sun W.H."/>
            <person name="Liu D.K."/>
            <person name="Li Y."/>
            <person name="Chen G.Z."/>
            <person name="Liu X.D."/>
            <person name="Liao X.Y."/>
            <person name="Jiang Y.T."/>
            <person name="Yu X."/>
            <person name="Hao Y."/>
            <person name="Huang J."/>
            <person name="Zhao X.W."/>
            <person name="Ke S."/>
            <person name="Chen Y.Y."/>
            <person name="Wu W.L."/>
            <person name="Hsu J.L."/>
            <person name="Lin Y.F."/>
            <person name="Huang M.D."/>
            <person name="Li C.Y."/>
            <person name="Huang L."/>
            <person name="Wang Z.W."/>
            <person name="Zhao X."/>
            <person name="Zhong W.Y."/>
            <person name="Peng D.H."/>
            <person name="Ahmad S."/>
            <person name="Lan S."/>
            <person name="Zhang J.S."/>
            <person name="Tsai W.C."/>
            <person name="Van de Peer Y."/>
            <person name="Liu Z.J."/>
        </authorList>
    </citation>
    <scope>NUCLEOTIDE SEQUENCE</scope>
    <source>
        <strain evidence="2">SCP</strain>
    </source>
</reference>
<accession>A0AAV8ZYL3</accession>
<evidence type="ECO:0000313" key="2">
    <source>
        <dbReference type="EMBL" id="KAK1257609.1"/>
    </source>
</evidence>
<sequence length="488" mass="55620">MDKSHEVKNRLASSIASLDALEECGMLEEALEVWGALIRAVGSQWNNWSLESLWAAGRNLSCRSDRSAQSKILYIGVEEDDVQLFYYFIKSDRNPKEDPLIVWISGGPYCSVLSGLAFEIGPLRFDIKEYKGELPTLVSHPYSWTNWLEENPKFKTNPLYIGGDSYSGKIVPVVTHELIKDIEDGREKHLNLKGYIAGNPLISREDDFNTIYPYAHRMGFISDELYKSAKKRCRGQYLEPMNAQCAEDVKAMKISYRFMLSYFWANNEIVREALHVKKGTIKEWIRCNKQPNYVGDHDMQLPHLGTQAAIKSLNYSIIDHWRPFTIDGQVAGFTISYANNLTFALVKKYRFMLSYFWANNEIVREALHVKKVYNILCQQLDLCIGEERLKRILDELLKCYFHMEEVIRLPRHSPKSAMPCLKGGYHSSGGTGMGGEVPLLLIVWFTHALLGPLSAVNKVSDAKQSGEAKQKASLLTEQQILDDKELVA</sequence>
<keyword evidence="2" id="KW-0378">Hydrolase</keyword>
<dbReference type="SUPFAM" id="SSF53474">
    <property type="entry name" value="alpha/beta-Hydrolases"/>
    <property type="match status" value="1"/>
</dbReference>
<dbReference type="GO" id="GO:0006508">
    <property type="term" value="P:proteolysis"/>
    <property type="evidence" value="ECO:0007669"/>
    <property type="project" value="InterPro"/>
</dbReference>
<reference evidence="2" key="2">
    <citation type="submission" date="2023-06" db="EMBL/GenBank/DDBJ databases">
        <authorList>
            <person name="Ma L."/>
            <person name="Liu K.-W."/>
            <person name="Li Z."/>
            <person name="Hsiao Y.-Y."/>
            <person name="Qi Y."/>
            <person name="Fu T."/>
            <person name="Tang G."/>
            <person name="Zhang D."/>
            <person name="Sun W.-H."/>
            <person name="Liu D.-K."/>
            <person name="Li Y."/>
            <person name="Chen G.-Z."/>
            <person name="Liu X.-D."/>
            <person name="Liao X.-Y."/>
            <person name="Jiang Y.-T."/>
            <person name="Yu X."/>
            <person name="Hao Y."/>
            <person name="Huang J."/>
            <person name="Zhao X.-W."/>
            <person name="Ke S."/>
            <person name="Chen Y.-Y."/>
            <person name="Wu W.-L."/>
            <person name="Hsu J.-L."/>
            <person name="Lin Y.-F."/>
            <person name="Huang M.-D."/>
            <person name="Li C.-Y."/>
            <person name="Huang L."/>
            <person name="Wang Z.-W."/>
            <person name="Zhao X."/>
            <person name="Zhong W.-Y."/>
            <person name="Peng D.-H."/>
            <person name="Ahmad S."/>
            <person name="Lan S."/>
            <person name="Zhang J.-S."/>
            <person name="Tsai W.-C."/>
            <person name="Van De Peer Y."/>
            <person name="Liu Z.-J."/>
        </authorList>
    </citation>
    <scope>NUCLEOTIDE SEQUENCE</scope>
    <source>
        <strain evidence="2">SCP</strain>
        <tissue evidence="2">Leaves</tissue>
    </source>
</reference>
<evidence type="ECO:0000256" key="1">
    <source>
        <dbReference type="ARBA" id="ARBA00009431"/>
    </source>
</evidence>
<dbReference type="GO" id="GO:0004185">
    <property type="term" value="F:serine-type carboxypeptidase activity"/>
    <property type="evidence" value="ECO:0007669"/>
    <property type="project" value="InterPro"/>
</dbReference>
<name>A0AAV8ZYL3_ACOGR</name>
<dbReference type="Gene3D" id="3.40.50.1820">
    <property type="entry name" value="alpha/beta hydrolase"/>
    <property type="match status" value="2"/>
</dbReference>
<dbReference type="PANTHER" id="PTHR11802:SF29">
    <property type="entry name" value="SERINE CARBOXYPEPTIDASE-LIKE 19"/>
    <property type="match status" value="1"/>
</dbReference>
<dbReference type="AlphaFoldDB" id="A0AAV8ZYL3"/>
<organism evidence="2 3">
    <name type="scientific">Acorus gramineus</name>
    <name type="common">Dwarf sweet flag</name>
    <dbReference type="NCBI Taxonomy" id="55184"/>
    <lineage>
        <taxon>Eukaryota</taxon>
        <taxon>Viridiplantae</taxon>
        <taxon>Streptophyta</taxon>
        <taxon>Embryophyta</taxon>
        <taxon>Tracheophyta</taxon>
        <taxon>Spermatophyta</taxon>
        <taxon>Magnoliopsida</taxon>
        <taxon>Liliopsida</taxon>
        <taxon>Acoraceae</taxon>
        <taxon>Acorus</taxon>
    </lineage>
</organism>
<proteinExistence type="inferred from homology"/>
<keyword evidence="2" id="KW-0121">Carboxypeptidase</keyword>
<keyword evidence="3" id="KW-1185">Reference proteome</keyword>
<evidence type="ECO:0000313" key="3">
    <source>
        <dbReference type="Proteomes" id="UP001179952"/>
    </source>
</evidence>
<dbReference type="Pfam" id="PF00450">
    <property type="entry name" value="Peptidase_S10"/>
    <property type="match status" value="2"/>
</dbReference>
<dbReference type="GO" id="GO:0016747">
    <property type="term" value="F:acyltransferase activity, transferring groups other than amino-acyl groups"/>
    <property type="evidence" value="ECO:0007669"/>
    <property type="project" value="TreeGrafter"/>
</dbReference>
<dbReference type="GO" id="GO:0019748">
    <property type="term" value="P:secondary metabolic process"/>
    <property type="evidence" value="ECO:0007669"/>
    <property type="project" value="TreeGrafter"/>
</dbReference>
<gene>
    <name evidence="2" type="ORF">QJS04_geneDACA002480</name>
</gene>
<comment type="similarity">
    <text evidence="1">Belongs to the peptidase S10 family.</text>
</comment>